<comment type="caution">
    <text evidence="8">The sequence shown here is derived from an EMBL/GenBank/DDBJ whole genome shotgun (WGS) entry which is preliminary data.</text>
</comment>
<dbReference type="InterPro" id="IPR000915">
    <property type="entry name" value="60S_ribosomal_eL6"/>
</dbReference>
<dbReference type="CDD" id="cd13156">
    <property type="entry name" value="KOW_RPL6"/>
    <property type="match status" value="1"/>
</dbReference>
<dbReference type="AlphaFoldDB" id="A0AAN8JRS4"/>
<evidence type="ECO:0000256" key="1">
    <source>
        <dbReference type="ARBA" id="ARBA00010592"/>
    </source>
</evidence>
<dbReference type="PANTHER" id="PTHR10715">
    <property type="entry name" value="60S RIBOSOMAL PROTEIN L6"/>
    <property type="match status" value="1"/>
</dbReference>
<comment type="similarity">
    <text evidence="1">Belongs to the eukaryotic ribosomal protein eL6 family.</text>
</comment>
<dbReference type="Gene3D" id="2.30.30.30">
    <property type="match status" value="1"/>
</dbReference>
<evidence type="ECO:0000313" key="9">
    <source>
        <dbReference type="EMBL" id="KAK6190609.1"/>
    </source>
</evidence>
<dbReference type="InterPro" id="IPR008991">
    <property type="entry name" value="Translation_prot_SH3-like_sf"/>
</dbReference>
<accession>A0AAN8JRS4</accession>
<dbReference type="GO" id="GO:0022625">
    <property type="term" value="C:cytosolic large ribosomal subunit"/>
    <property type="evidence" value="ECO:0007669"/>
    <property type="project" value="TreeGrafter"/>
</dbReference>
<comment type="subunit">
    <text evidence="6">Component of the large ribosomal subunit. May bind IPO9 with low affinity.</text>
</comment>
<dbReference type="GO" id="GO:0003735">
    <property type="term" value="F:structural constituent of ribosome"/>
    <property type="evidence" value="ECO:0007669"/>
    <property type="project" value="InterPro"/>
</dbReference>
<evidence type="ECO:0000256" key="7">
    <source>
        <dbReference type="SAM" id="MobiDB-lite"/>
    </source>
</evidence>
<evidence type="ECO:0000313" key="8">
    <source>
        <dbReference type="EMBL" id="KAK6183767.1"/>
    </source>
</evidence>
<protein>
    <recommendedName>
        <fullName evidence="4">Large ribosomal subunit protein eL6</fullName>
    </recommendedName>
    <alternativeName>
        <fullName evidence="5">60S ribosomal protein L6</fullName>
    </alternativeName>
</protein>
<dbReference type="SUPFAM" id="SSF50104">
    <property type="entry name" value="Translation proteins SH3-like domain"/>
    <property type="match status" value="1"/>
</dbReference>
<evidence type="ECO:0000256" key="2">
    <source>
        <dbReference type="ARBA" id="ARBA00022980"/>
    </source>
</evidence>
<keyword evidence="3" id="KW-0687">Ribonucleoprotein</keyword>
<dbReference type="GO" id="GO:0003723">
    <property type="term" value="F:RNA binding"/>
    <property type="evidence" value="ECO:0007669"/>
    <property type="project" value="TreeGrafter"/>
</dbReference>
<dbReference type="InterPro" id="IPR014722">
    <property type="entry name" value="Rib_uL2_dom2"/>
</dbReference>
<sequence>MAPKTPVAKGKAPAGSKAKPVKARQPAKGKKKTVGGDKNGKDRIVPNRRKPRSYPTQTRPNHLKSRKRAFKDHPHKCRPSITPGTVLIVLAGRHKGKRVVFLKQLRSGLLLVTGPYTVNGCPLRRVNQIYVIATKTKVNLDNLKLPERLNDEYFKKQKTRKAPKNEGDIFESSKEAKTISPEMKEDQVSIDKQVLEAIAKHPDHKLLTGYLKSLFWLKKNQFPHLMVF</sequence>
<dbReference type="Proteomes" id="UP001347796">
    <property type="component" value="Unassembled WGS sequence"/>
</dbReference>
<evidence type="ECO:0000256" key="3">
    <source>
        <dbReference type="ARBA" id="ARBA00023274"/>
    </source>
</evidence>
<keyword evidence="2" id="KW-0689">Ribosomal protein</keyword>
<dbReference type="InterPro" id="IPR041997">
    <property type="entry name" value="Ribosomal_eL6_KOW"/>
</dbReference>
<evidence type="ECO:0000313" key="10">
    <source>
        <dbReference type="Proteomes" id="UP001347796"/>
    </source>
</evidence>
<organism evidence="8 10">
    <name type="scientific">Patella caerulea</name>
    <name type="common">Rayed Mediterranean limpet</name>
    <dbReference type="NCBI Taxonomy" id="87958"/>
    <lineage>
        <taxon>Eukaryota</taxon>
        <taxon>Metazoa</taxon>
        <taxon>Spiralia</taxon>
        <taxon>Lophotrochozoa</taxon>
        <taxon>Mollusca</taxon>
        <taxon>Gastropoda</taxon>
        <taxon>Patellogastropoda</taxon>
        <taxon>Patelloidea</taxon>
        <taxon>Patellidae</taxon>
        <taxon>Patella</taxon>
    </lineage>
</organism>
<dbReference type="GO" id="GO:0002181">
    <property type="term" value="P:cytoplasmic translation"/>
    <property type="evidence" value="ECO:0007669"/>
    <property type="project" value="TreeGrafter"/>
</dbReference>
<feature type="compositionally biased region" description="Low complexity" evidence="7">
    <location>
        <begin position="1"/>
        <end position="18"/>
    </location>
</feature>
<dbReference type="EMBL" id="JAZGQO010000006">
    <property type="protein sequence ID" value="KAK6183767.1"/>
    <property type="molecule type" value="Genomic_DNA"/>
</dbReference>
<dbReference type="FunFam" id="2.30.30.30:FF:000014">
    <property type="entry name" value="60S ribosomal protein L6"/>
    <property type="match status" value="1"/>
</dbReference>
<feature type="region of interest" description="Disordered" evidence="7">
    <location>
        <begin position="1"/>
        <end position="78"/>
    </location>
</feature>
<evidence type="ECO:0000256" key="4">
    <source>
        <dbReference type="ARBA" id="ARBA00035233"/>
    </source>
</evidence>
<evidence type="ECO:0000256" key="6">
    <source>
        <dbReference type="ARBA" id="ARBA00046388"/>
    </source>
</evidence>
<keyword evidence="10" id="KW-1185">Reference proteome</keyword>
<dbReference type="PANTHER" id="PTHR10715:SF0">
    <property type="entry name" value="LARGE RIBOSOMAL SUBUNIT PROTEIN EL6"/>
    <property type="match status" value="1"/>
</dbReference>
<proteinExistence type="inferred from homology"/>
<name>A0AAN8JRS4_PATCE</name>
<feature type="compositionally biased region" description="Basic and acidic residues" evidence="7">
    <location>
        <begin position="34"/>
        <end position="45"/>
    </location>
</feature>
<dbReference type="EMBL" id="JAZGQO010000002">
    <property type="protein sequence ID" value="KAK6190609.1"/>
    <property type="molecule type" value="Genomic_DNA"/>
</dbReference>
<evidence type="ECO:0000256" key="5">
    <source>
        <dbReference type="ARBA" id="ARBA00035351"/>
    </source>
</evidence>
<feature type="compositionally biased region" description="Basic residues" evidence="7">
    <location>
        <begin position="61"/>
        <end position="78"/>
    </location>
</feature>
<feature type="compositionally biased region" description="Basic residues" evidence="7">
    <location>
        <begin position="19"/>
        <end position="33"/>
    </location>
</feature>
<reference evidence="8 10" key="1">
    <citation type="submission" date="2024-01" db="EMBL/GenBank/DDBJ databases">
        <title>The genome of the rayed Mediterranean limpet Patella caerulea (Linnaeus, 1758).</title>
        <authorList>
            <person name="Anh-Thu Weber A."/>
            <person name="Halstead-Nussloch G."/>
        </authorList>
    </citation>
    <scope>NUCLEOTIDE SEQUENCE [LARGE SCALE GENOMIC DNA]</scope>
    <source>
        <strain evidence="8">AATW-2023a</strain>
        <tissue evidence="8">Whole specimen</tissue>
    </source>
</reference>
<dbReference type="Pfam" id="PF01159">
    <property type="entry name" value="Ribosomal_L6e"/>
    <property type="match status" value="1"/>
</dbReference>
<dbReference type="GO" id="GO:0000027">
    <property type="term" value="P:ribosomal large subunit assembly"/>
    <property type="evidence" value="ECO:0007669"/>
    <property type="project" value="TreeGrafter"/>
</dbReference>
<gene>
    <name evidence="9" type="ORF">SNE40_002438</name>
    <name evidence="8" type="ORF">SNE40_006371</name>
</gene>